<organism evidence="9 10">
    <name type="scientific">Aspergillus sclerotialis</name>
    <dbReference type="NCBI Taxonomy" id="2070753"/>
    <lineage>
        <taxon>Eukaryota</taxon>
        <taxon>Fungi</taxon>
        <taxon>Dikarya</taxon>
        <taxon>Ascomycota</taxon>
        <taxon>Pezizomycotina</taxon>
        <taxon>Eurotiomycetes</taxon>
        <taxon>Eurotiomycetidae</taxon>
        <taxon>Eurotiales</taxon>
        <taxon>Aspergillaceae</taxon>
        <taxon>Aspergillus</taxon>
        <taxon>Aspergillus subgen. Polypaecilum</taxon>
    </lineage>
</organism>
<dbReference type="FunFam" id="2.130.10.10:FF:001238">
    <property type="entry name" value="Small nucleolar ribonucleoprotein complex subunit, putative"/>
    <property type="match status" value="1"/>
</dbReference>
<reference evidence="10" key="1">
    <citation type="submission" date="2017-02" db="EMBL/GenBank/DDBJ databases">
        <authorList>
            <person name="Tafer H."/>
            <person name="Lopandic K."/>
        </authorList>
    </citation>
    <scope>NUCLEOTIDE SEQUENCE [LARGE SCALE GENOMIC DNA]</scope>
    <source>
        <strain evidence="10">CBS 366.77</strain>
    </source>
</reference>
<dbReference type="Pfam" id="PF00400">
    <property type="entry name" value="WD40"/>
    <property type="match status" value="7"/>
</dbReference>
<comment type="function">
    <text evidence="5">Component of the ASTRA complex involved in chromatin remodeling.</text>
</comment>
<feature type="repeat" description="WD" evidence="6">
    <location>
        <begin position="427"/>
        <end position="468"/>
    </location>
</feature>
<feature type="region of interest" description="Disordered" evidence="7">
    <location>
        <begin position="659"/>
        <end position="681"/>
    </location>
</feature>
<dbReference type="InterPro" id="IPR019775">
    <property type="entry name" value="WD40_repeat_CS"/>
</dbReference>
<dbReference type="InterPro" id="IPR001680">
    <property type="entry name" value="WD40_rpt"/>
</dbReference>
<evidence type="ECO:0000256" key="5">
    <source>
        <dbReference type="ARBA" id="ARBA00037338"/>
    </source>
</evidence>
<dbReference type="Proteomes" id="UP000266188">
    <property type="component" value="Unassembled WGS sequence"/>
</dbReference>
<evidence type="ECO:0000313" key="10">
    <source>
        <dbReference type="Proteomes" id="UP000266188"/>
    </source>
</evidence>
<dbReference type="PANTHER" id="PTHR19854:SF15">
    <property type="entry name" value="TRANSDUCIN BETA-LIKE PROTEIN 3"/>
    <property type="match status" value="1"/>
</dbReference>
<feature type="region of interest" description="Disordered" evidence="7">
    <location>
        <begin position="717"/>
        <end position="745"/>
    </location>
</feature>
<evidence type="ECO:0000256" key="1">
    <source>
        <dbReference type="ARBA" id="ARBA00004604"/>
    </source>
</evidence>
<dbReference type="InterPro" id="IPR020472">
    <property type="entry name" value="WD40_PAC1"/>
</dbReference>
<dbReference type="AlphaFoldDB" id="A0A3A2ZLL5"/>
<proteinExistence type="predicted"/>
<dbReference type="FunFam" id="2.130.10.10:FF:002180">
    <property type="entry name" value="Small nucleolar ribonucleoprotein complex subunit, putative (AFU_orthologue AFUA_4G07540)"/>
    <property type="match status" value="1"/>
</dbReference>
<feature type="repeat" description="WD" evidence="6">
    <location>
        <begin position="231"/>
        <end position="272"/>
    </location>
</feature>
<dbReference type="SMART" id="SM00320">
    <property type="entry name" value="WD40"/>
    <property type="match status" value="13"/>
</dbReference>
<feature type="repeat" description="WD" evidence="6">
    <location>
        <begin position="618"/>
        <end position="639"/>
    </location>
</feature>
<dbReference type="InterPro" id="IPR036322">
    <property type="entry name" value="WD40_repeat_dom_sf"/>
</dbReference>
<gene>
    <name evidence="9" type="ORF">PHISCL_07432</name>
</gene>
<evidence type="ECO:0000256" key="7">
    <source>
        <dbReference type="SAM" id="MobiDB-lite"/>
    </source>
</evidence>
<dbReference type="EMBL" id="MVGC01000326">
    <property type="protein sequence ID" value="RJE20234.1"/>
    <property type="molecule type" value="Genomic_DNA"/>
</dbReference>
<dbReference type="OrthoDB" id="5414888at2759"/>
<keyword evidence="4" id="KW-0539">Nucleus</keyword>
<dbReference type="STRING" id="2070753.A0A3A2ZLL5"/>
<feature type="domain" description="U3 small nucleolar RNA-associated protein 13 C-terminal" evidence="8">
    <location>
        <begin position="779"/>
        <end position="945"/>
    </location>
</feature>
<name>A0A3A2ZLL5_9EURO</name>
<evidence type="ECO:0000256" key="6">
    <source>
        <dbReference type="PROSITE-ProRule" id="PRU00221"/>
    </source>
</evidence>
<keyword evidence="2 6" id="KW-0853">WD repeat</keyword>
<dbReference type="PANTHER" id="PTHR19854">
    <property type="entry name" value="TRANSDUCIN BETA-LIKE 3"/>
    <property type="match status" value="1"/>
</dbReference>
<dbReference type="PROSITE" id="PS50294">
    <property type="entry name" value="WD_REPEATS_REGION"/>
    <property type="match status" value="4"/>
</dbReference>
<protein>
    <recommendedName>
        <fullName evidence="8">U3 small nucleolar RNA-associated protein 13 C-terminal domain-containing protein</fullName>
    </recommendedName>
</protein>
<dbReference type="GO" id="GO:0000472">
    <property type="term" value="P:endonucleolytic cleavage to generate mature 5'-end of SSU-rRNA from (SSU-rRNA, 5.8S rRNA, LSU-rRNA)"/>
    <property type="evidence" value="ECO:0007669"/>
    <property type="project" value="TreeGrafter"/>
</dbReference>
<dbReference type="PROSITE" id="PS50082">
    <property type="entry name" value="WD_REPEATS_2"/>
    <property type="match status" value="6"/>
</dbReference>
<keyword evidence="3" id="KW-0677">Repeat</keyword>
<dbReference type="SUPFAM" id="SSF50978">
    <property type="entry name" value="WD40 repeat-like"/>
    <property type="match status" value="2"/>
</dbReference>
<dbReference type="PROSITE" id="PS00678">
    <property type="entry name" value="WD_REPEATS_1"/>
    <property type="match status" value="2"/>
</dbReference>
<comment type="subcellular location">
    <subcellularLocation>
        <location evidence="1">Nucleus</location>
        <location evidence="1">Nucleolus</location>
    </subcellularLocation>
</comment>
<keyword evidence="10" id="KW-1185">Reference proteome</keyword>
<dbReference type="GO" id="GO:0034511">
    <property type="term" value="F:U3 snoRNA binding"/>
    <property type="evidence" value="ECO:0007669"/>
    <property type="project" value="TreeGrafter"/>
</dbReference>
<dbReference type="GO" id="GO:0000480">
    <property type="term" value="P:endonucleolytic cleavage in 5'-ETS of tricistronic rRNA transcript (SSU-rRNA, 5.8S rRNA, LSU-rRNA)"/>
    <property type="evidence" value="ECO:0007669"/>
    <property type="project" value="TreeGrafter"/>
</dbReference>
<dbReference type="FunFam" id="2.130.10.10:FF:001009">
    <property type="entry name" value="Small nucleolar ribonucleoprotein complex subunit, putative"/>
    <property type="match status" value="1"/>
</dbReference>
<evidence type="ECO:0000256" key="2">
    <source>
        <dbReference type="ARBA" id="ARBA00022574"/>
    </source>
</evidence>
<accession>A0A3A2ZLL5</accession>
<dbReference type="GO" id="GO:0032040">
    <property type="term" value="C:small-subunit processome"/>
    <property type="evidence" value="ECO:0007669"/>
    <property type="project" value="InterPro"/>
</dbReference>
<dbReference type="Pfam" id="PF08625">
    <property type="entry name" value="Utp13"/>
    <property type="match status" value="1"/>
</dbReference>
<evidence type="ECO:0000256" key="3">
    <source>
        <dbReference type="ARBA" id="ARBA00022737"/>
    </source>
</evidence>
<dbReference type="Gene3D" id="2.130.10.10">
    <property type="entry name" value="YVTN repeat-like/Quinoprotein amine dehydrogenase"/>
    <property type="match status" value="6"/>
</dbReference>
<feature type="repeat" description="WD" evidence="6">
    <location>
        <begin position="107"/>
        <end position="148"/>
    </location>
</feature>
<feature type="repeat" description="WD" evidence="6">
    <location>
        <begin position="208"/>
        <end position="230"/>
    </location>
</feature>
<comment type="caution">
    <text evidence="9">The sequence shown here is derived from an EMBL/GenBank/DDBJ whole genome shotgun (WGS) entry which is preliminary data.</text>
</comment>
<dbReference type="InterPro" id="IPR015943">
    <property type="entry name" value="WD40/YVTN_repeat-like_dom_sf"/>
</dbReference>
<feature type="repeat" description="WD" evidence="6">
    <location>
        <begin position="542"/>
        <end position="583"/>
    </location>
</feature>
<feature type="compositionally biased region" description="Low complexity" evidence="7">
    <location>
        <begin position="733"/>
        <end position="742"/>
    </location>
</feature>
<dbReference type="InterPro" id="IPR013934">
    <property type="entry name" value="Utp13_C"/>
</dbReference>
<dbReference type="CDD" id="cd00200">
    <property type="entry name" value="WD40"/>
    <property type="match status" value="1"/>
</dbReference>
<feature type="region of interest" description="Disordered" evidence="7">
    <location>
        <begin position="172"/>
        <end position="196"/>
    </location>
</feature>
<dbReference type="PRINTS" id="PR00320">
    <property type="entry name" value="GPROTEINBRPT"/>
</dbReference>
<evidence type="ECO:0000259" key="8">
    <source>
        <dbReference type="Pfam" id="PF08625"/>
    </source>
</evidence>
<sequence length="982" mass="106015">MSKATIKTTFEASRTLSPIYTGGSTALDASGRIFVACVGEDALIVDLETGDQLASLEGDGEIITSLAITPSASHAVLCSRSMSMRIYSLTPYDESSRTIEADLVRTLKPHTAPVVTTAVDPTGTFLATGAADGSIKVWDIRGGYITQTFHGHGGVISALCFFEIPAENIESKDTSKKKKNARKSGDMEDEEMEDIGPMSLESSGILRLASGSEEGKVRVWDLNKRKSLASLESHVSVVRSLSYSPAENALLSASRDKTAIVWDMRTWKTRRIIPVLESVEAASFVADSGLCFVAGENGRLRVFDCNRGGEVTEEQEPASEFEAVIAIHYSPGMQYVMTVHADQTIRLHSLESLSGFKPGSTLEPLKVVRRISGNDDEVIDLAYVGPDRSMLALATNTESIRVVSVGPSQDRPSFQGEDFFGADVTHLDGHDDIIICIDVDWSGHWLVTGAKDNTARLWRLDPKSSSYTCFAVLTGHAESLGAISFPRAPPPINTPAYNDPLNHPPAFLLTGSQDRTIKRWDTGKLTPLKSSTPHSPKAIFTRKAHEKDINALDVNSSSTLFASASQDRTVKIWSAEDGSVVGILRGHKRGVWSVRFSPRDTPIISSESRSSTNRGLAVTGSGDKTVKIWSLSDYSCLLTFEGHTNSVLKVLWLPPPDLSSKDNDEDGENGATPSHNANAQARPLVASAAADGLVKIWSPYTGELETTLDNHTDRVWALASPTPSGSRSDVKSSKSPHPTTSPYALVSGAADSTVTFWTDTTSATYTATVNANSARIEQDQQLQNYIRAGAYREAITLALQLNHPGRLLSLFTSAIDAADDPYAADTNKEARANSLTGDPSIDEVLQTLDSENLGTLLLRLRDWNTNARTSRVAQRILFALFRSYPAETFVELSKSAISSRGKNSRAAAGMKDILHALGSYTERHYKRIEELADESYLVEWILSEMDGGVALGGLEIPDGVNGGVNGIEGDAGLQKDVIMAGV</sequence>
<evidence type="ECO:0000256" key="4">
    <source>
        <dbReference type="ARBA" id="ARBA00023242"/>
    </source>
</evidence>
<evidence type="ECO:0000313" key="9">
    <source>
        <dbReference type="EMBL" id="RJE20234.1"/>
    </source>
</evidence>
<dbReference type="GO" id="GO:0030686">
    <property type="term" value="C:90S preribosome"/>
    <property type="evidence" value="ECO:0007669"/>
    <property type="project" value="TreeGrafter"/>
</dbReference>